<gene>
    <name evidence="2" type="ORF">HYFRA_00013541</name>
</gene>
<evidence type="ECO:0000256" key="1">
    <source>
        <dbReference type="SAM" id="MobiDB-lite"/>
    </source>
</evidence>
<reference evidence="2" key="1">
    <citation type="submission" date="2021-07" db="EMBL/GenBank/DDBJ databases">
        <authorList>
            <person name="Durling M."/>
        </authorList>
    </citation>
    <scope>NUCLEOTIDE SEQUENCE</scope>
</reference>
<feature type="region of interest" description="Disordered" evidence="1">
    <location>
        <begin position="60"/>
        <end position="149"/>
    </location>
</feature>
<sequence>MCYLLNYRCSTCRDCIQTGDNPSANLPTHETCHEKDCTFWCQWTDYSHLCETCIGKRTSQQQVPQSSMTPAPNSNGQGTAGNDDSVRQKVPLTQQQLLSQYKAQGRELRNESVRLGGKRFRDEALTEEEHSGELEAQNQKGREGSKRKV</sequence>
<dbReference type="Proteomes" id="UP000696280">
    <property type="component" value="Unassembled WGS sequence"/>
</dbReference>
<dbReference type="OrthoDB" id="10483491at2759"/>
<proteinExistence type="predicted"/>
<evidence type="ECO:0000313" key="3">
    <source>
        <dbReference type="Proteomes" id="UP000696280"/>
    </source>
</evidence>
<comment type="caution">
    <text evidence="2">The sequence shown here is derived from an EMBL/GenBank/DDBJ whole genome shotgun (WGS) entry which is preliminary data.</text>
</comment>
<accession>A0A9N9LAS3</accession>
<feature type="compositionally biased region" description="Basic and acidic residues" evidence="1">
    <location>
        <begin position="119"/>
        <end position="133"/>
    </location>
</feature>
<feature type="compositionally biased region" description="Basic and acidic residues" evidence="1">
    <location>
        <begin position="140"/>
        <end position="149"/>
    </location>
</feature>
<keyword evidence="3" id="KW-1185">Reference proteome</keyword>
<evidence type="ECO:0000313" key="2">
    <source>
        <dbReference type="EMBL" id="CAG8960662.1"/>
    </source>
</evidence>
<dbReference type="EMBL" id="CAJVRL010000101">
    <property type="protein sequence ID" value="CAG8960662.1"/>
    <property type="molecule type" value="Genomic_DNA"/>
</dbReference>
<feature type="compositionally biased region" description="Polar residues" evidence="1">
    <location>
        <begin position="91"/>
        <end position="102"/>
    </location>
</feature>
<organism evidence="2 3">
    <name type="scientific">Hymenoscyphus fraxineus</name>
    <dbReference type="NCBI Taxonomy" id="746836"/>
    <lineage>
        <taxon>Eukaryota</taxon>
        <taxon>Fungi</taxon>
        <taxon>Dikarya</taxon>
        <taxon>Ascomycota</taxon>
        <taxon>Pezizomycotina</taxon>
        <taxon>Leotiomycetes</taxon>
        <taxon>Helotiales</taxon>
        <taxon>Helotiaceae</taxon>
        <taxon>Hymenoscyphus</taxon>
    </lineage>
</organism>
<dbReference type="AlphaFoldDB" id="A0A9N9LAS3"/>
<feature type="compositionally biased region" description="Polar residues" evidence="1">
    <location>
        <begin position="60"/>
        <end position="82"/>
    </location>
</feature>
<name>A0A9N9LAS3_9HELO</name>
<protein>
    <submittedName>
        <fullName evidence="2">Uncharacterized protein</fullName>
    </submittedName>
</protein>